<reference evidence="1" key="2">
    <citation type="submission" date="2019-07" db="EMBL/GenBank/DDBJ databases">
        <authorList>
            <person name="Seetharam A."/>
            <person name="Woodhouse M."/>
            <person name="Cannon E."/>
        </authorList>
    </citation>
    <scope>NUCLEOTIDE SEQUENCE [LARGE SCALE GENOMIC DNA]</scope>
    <source>
        <strain evidence="1">cv. B73</strain>
    </source>
</reference>
<evidence type="ECO:0000313" key="2">
    <source>
        <dbReference type="Proteomes" id="UP000007305"/>
    </source>
</evidence>
<reference evidence="2" key="1">
    <citation type="submission" date="2015-12" db="EMBL/GenBank/DDBJ databases">
        <title>Update maize B73 reference genome by single molecule sequencing technologies.</title>
        <authorList>
            <consortium name="Maize Genome Sequencing Project"/>
            <person name="Ware D."/>
        </authorList>
    </citation>
    <scope>NUCLEOTIDE SEQUENCE [LARGE SCALE GENOMIC DNA]</scope>
    <source>
        <strain evidence="2">cv. B73</strain>
    </source>
</reference>
<reference evidence="1" key="3">
    <citation type="submission" date="2021-05" db="UniProtKB">
        <authorList>
            <consortium name="EnsemblPlants"/>
        </authorList>
    </citation>
    <scope>IDENTIFICATION</scope>
    <source>
        <strain evidence="1">cv. B73</strain>
    </source>
</reference>
<proteinExistence type="predicted"/>
<organism evidence="1 2">
    <name type="scientific">Zea mays</name>
    <name type="common">Maize</name>
    <dbReference type="NCBI Taxonomy" id="4577"/>
    <lineage>
        <taxon>Eukaryota</taxon>
        <taxon>Viridiplantae</taxon>
        <taxon>Streptophyta</taxon>
        <taxon>Embryophyta</taxon>
        <taxon>Tracheophyta</taxon>
        <taxon>Spermatophyta</taxon>
        <taxon>Magnoliopsida</taxon>
        <taxon>Liliopsida</taxon>
        <taxon>Poales</taxon>
        <taxon>Poaceae</taxon>
        <taxon>PACMAD clade</taxon>
        <taxon>Panicoideae</taxon>
        <taxon>Andropogonodae</taxon>
        <taxon>Andropogoneae</taxon>
        <taxon>Tripsacinae</taxon>
        <taxon>Zea</taxon>
    </lineage>
</organism>
<accession>A0A804MK37</accession>
<keyword evidence="2" id="KW-1185">Reference proteome</keyword>
<evidence type="ECO:0000313" key="1">
    <source>
        <dbReference type="EnsemblPlants" id="Zm00001eb092270_P001"/>
    </source>
</evidence>
<name>A0A804MK37_MAIZE</name>
<dbReference type="Gramene" id="Zm00001eb092270_T001">
    <property type="protein sequence ID" value="Zm00001eb092270_P001"/>
    <property type="gene ID" value="Zm00001eb092270"/>
</dbReference>
<dbReference type="InParanoid" id="A0A804MK37"/>
<protein>
    <submittedName>
        <fullName evidence="1">Uncharacterized protein</fullName>
    </submittedName>
</protein>
<dbReference type="EnsemblPlants" id="Zm00001eb092270_T001">
    <property type="protein sequence ID" value="Zm00001eb092270_P001"/>
    <property type="gene ID" value="Zm00001eb092270"/>
</dbReference>
<dbReference type="Proteomes" id="UP000007305">
    <property type="component" value="Chromosome 2"/>
</dbReference>
<dbReference type="AlphaFoldDB" id="A0A804MK37"/>
<sequence length="192" mass="21477">MKLAAAAFLQPRRRLLAEATWTASFSPRSTVLCFSAIHHFRCFNAFAAAACRRWYNSLHRLNHLRAIDAQRCHPSGCGCAPCFPAILFSEYTSTGRLAVLKALTSCSTGSSEMMEKLNKIVFDILEKQQPQPVDHSDAPSPSIMLSCSFIWKRQIAQGISCLAAPHHGIINHSAPFYRCKLCKSFFFETFES</sequence>